<name>A0A6N9U0J3_STRHA</name>
<feature type="non-terminal residue" evidence="1">
    <location>
        <position position="1"/>
    </location>
</feature>
<dbReference type="AlphaFoldDB" id="A0A6N9U0J3"/>
<sequence length="155" mass="16376">PVPPPARAALARVLAAPASDASRALRAELLEVLLDFEQDTGGDQEVLEALLRATAAGCDRRPEARTRALAHRTGMLLVRTTEGAARFDRVLVELAREVPGFAALVTGWLADAPQEWAAVVGPGARRTMEALCGPAPVMTVPMRAAGREHGSLRPA</sequence>
<keyword evidence="1" id="KW-0378">Hydrolase</keyword>
<protein>
    <submittedName>
        <fullName evidence="1">Serine protease</fullName>
    </submittedName>
</protein>
<accession>A0A6N9U0J3</accession>
<dbReference type="GO" id="GO:0006508">
    <property type="term" value="P:proteolysis"/>
    <property type="evidence" value="ECO:0007669"/>
    <property type="project" value="UniProtKB-KW"/>
</dbReference>
<keyword evidence="1" id="KW-0645">Protease</keyword>
<evidence type="ECO:0000313" key="1">
    <source>
        <dbReference type="EMBL" id="NEA17187.1"/>
    </source>
</evidence>
<evidence type="ECO:0000313" key="2">
    <source>
        <dbReference type="Proteomes" id="UP000471293"/>
    </source>
</evidence>
<dbReference type="EMBL" id="JAAGLQ010000342">
    <property type="protein sequence ID" value="NEA17187.1"/>
    <property type="molecule type" value="Genomic_DNA"/>
</dbReference>
<reference evidence="1 2" key="1">
    <citation type="submission" date="2020-01" db="EMBL/GenBank/DDBJ databases">
        <title>Insect and environment-associated Actinomycetes.</title>
        <authorList>
            <person name="Currrie C."/>
            <person name="Chevrette M."/>
            <person name="Carlson C."/>
            <person name="Stubbendieck R."/>
            <person name="Wendt-Pienkowski E."/>
        </authorList>
    </citation>
    <scope>NUCLEOTIDE SEQUENCE [LARGE SCALE GENOMIC DNA]</scope>
    <source>
        <strain evidence="1 2">SID11342</strain>
    </source>
</reference>
<gene>
    <name evidence="1" type="ORF">G3I29_17060</name>
</gene>
<comment type="caution">
    <text evidence="1">The sequence shown here is derived from an EMBL/GenBank/DDBJ whole genome shotgun (WGS) entry which is preliminary data.</text>
</comment>
<organism evidence="1 2">
    <name type="scientific">Streptomyces halstedii</name>
    <dbReference type="NCBI Taxonomy" id="1944"/>
    <lineage>
        <taxon>Bacteria</taxon>
        <taxon>Bacillati</taxon>
        <taxon>Actinomycetota</taxon>
        <taxon>Actinomycetes</taxon>
        <taxon>Kitasatosporales</taxon>
        <taxon>Streptomycetaceae</taxon>
        <taxon>Streptomyces</taxon>
    </lineage>
</organism>
<dbReference type="GO" id="GO:0008233">
    <property type="term" value="F:peptidase activity"/>
    <property type="evidence" value="ECO:0007669"/>
    <property type="project" value="UniProtKB-KW"/>
</dbReference>
<dbReference type="Proteomes" id="UP000471293">
    <property type="component" value="Unassembled WGS sequence"/>
</dbReference>
<proteinExistence type="predicted"/>